<proteinExistence type="predicted"/>
<dbReference type="AlphaFoldDB" id="A0AAV5SDL2"/>
<feature type="region of interest" description="Disordered" evidence="1">
    <location>
        <begin position="162"/>
        <end position="183"/>
    </location>
</feature>
<keyword evidence="4" id="KW-1185">Reference proteome</keyword>
<gene>
    <name evidence="3" type="ORF">PENTCL1PPCAC_3611</name>
</gene>
<feature type="compositionally biased region" description="Polar residues" evidence="1">
    <location>
        <begin position="31"/>
        <end position="40"/>
    </location>
</feature>
<evidence type="ECO:0000313" key="4">
    <source>
        <dbReference type="Proteomes" id="UP001432027"/>
    </source>
</evidence>
<protein>
    <submittedName>
        <fullName evidence="3">Uncharacterized protein</fullName>
    </submittedName>
</protein>
<keyword evidence="2" id="KW-1133">Transmembrane helix</keyword>
<feature type="region of interest" description="Disordered" evidence="1">
    <location>
        <begin position="53"/>
        <end position="89"/>
    </location>
</feature>
<feature type="transmembrane region" description="Helical" evidence="2">
    <location>
        <begin position="260"/>
        <end position="284"/>
    </location>
</feature>
<evidence type="ECO:0000313" key="3">
    <source>
        <dbReference type="EMBL" id="GMS81436.1"/>
    </source>
</evidence>
<feature type="region of interest" description="Disordered" evidence="1">
    <location>
        <begin position="1"/>
        <end position="40"/>
    </location>
</feature>
<sequence>KMWAKSPYYVNPTPQLSRNASVEVPSKAPSMVSSRQPSVDSQIQAVHMLYAAPNVPATPSSPPPFHTQMHPQPQHQLGPSRPRSGSLHQEYLPPQMPPSILKPSIVIDVTQLATEPSPDSPIAPPPSAMASKRNSAVIVEEIMRSRALARVKRQTTRELRFSFAESPSTSVEKSQEASRPRFHSISHNTEFVQHRISQPTEPVKIIEMEPKVTRKPTSYYEVYPLEAYDNKTERQKRKHMARHDPHYQMSLREQFEYRKYTMIATGICIFITIFVGGFTVWQLVMDFTIDF</sequence>
<comment type="caution">
    <text evidence="3">The sequence shown here is derived from an EMBL/GenBank/DDBJ whole genome shotgun (WGS) entry which is preliminary data.</text>
</comment>
<reference evidence="3" key="1">
    <citation type="submission" date="2023-10" db="EMBL/GenBank/DDBJ databases">
        <title>Genome assembly of Pristionchus species.</title>
        <authorList>
            <person name="Yoshida K."/>
            <person name="Sommer R.J."/>
        </authorList>
    </citation>
    <scope>NUCLEOTIDE SEQUENCE</scope>
    <source>
        <strain evidence="3">RS0144</strain>
    </source>
</reference>
<dbReference type="EMBL" id="BTSX01000001">
    <property type="protein sequence ID" value="GMS81436.1"/>
    <property type="molecule type" value="Genomic_DNA"/>
</dbReference>
<keyword evidence="2" id="KW-0472">Membrane</keyword>
<evidence type="ECO:0000256" key="1">
    <source>
        <dbReference type="SAM" id="MobiDB-lite"/>
    </source>
</evidence>
<keyword evidence="2" id="KW-0812">Transmembrane</keyword>
<accession>A0AAV5SDL2</accession>
<dbReference type="Proteomes" id="UP001432027">
    <property type="component" value="Unassembled WGS sequence"/>
</dbReference>
<organism evidence="3 4">
    <name type="scientific">Pristionchus entomophagus</name>
    <dbReference type="NCBI Taxonomy" id="358040"/>
    <lineage>
        <taxon>Eukaryota</taxon>
        <taxon>Metazoa</taxon>
        <taxon>Ecdysozoa</taxon>
        <taxon>Nematoda</taxon>
        <taxon>Chromadorea</taxon>
        <taxon>Rhabditida</taxon>
        <taxon>Rhabditina</taxon>
        <taxon>Diplogasteromorpha</taxon>
        <taxon>Diplogasteroidea</taxon>
        <taxon>Neodiplogasteridae</taxon>
        <taxon>Pristionchus</taxon>
    </lineage>
</organism>
<feature type="non-terminal residue" evidence="3">
    <location>
        <position position="1"/>
    </location>
</feature>
<evidence type="ECO:0000256" key="2">
    <source>
        <dbReference type="SAM" id="Phobius"/>
    </source>
</evidence>
<name>A0AAV5SDL2_9BILA</name>